<dbReference type="InterPro" id="IPR011257">
    <property type="entry name" value="DNA_glycosylase"/>
</dbReference>
<keyword evidence="1" id="KW-0004">4Fe-4S</keyword>
<protein>
    <submittedName>
        <fullName evidence="6">Endonuclease III</fullName>
    </submittedName>
</protein>
<dbReference type="GO" id="GO:0004519">
    <property type="term" value="F:endonuclease activity"/>
    <property type="evidence" value="ECO:0007669"/>
    <property type="project" value="UniProtKB-KW"/>
</dbReference>
<dbReference type="CDD" id="cd00056">
    <property type="entry name" value="ENDO3c"/>
    <property type="match status" value="1"/>
</dbReference>
<dbReference type="InterPro" id="IPR003265">
    <property type="entry name" value="HhH-GPD_domain"/>
</dbReference>
<proteinExistence type="predicted"/>
<dbReference type="OrthoDB" id="19248at2157"/>
<dbReference type="SUPFAM" id="SSF48150">
    <property type="entry name" value="DNA-glycosylase"/>
    <property type="match status" value="1"/>
</dbReference>
<dbReference type="RefSeq" id="WP_128693337.1">
    <property type="nucleotide sequence ID" value="NZ_LHQS01000002.1"/>
</dbReference>
<dbReference type="PANTHER" id="PTHR10359">
    <property type="entry name" value="A/G-SPECIFIC ADENINE GLYCOSYLASE/ENDONUCLEASE III"/>
    <property type="match status" value="1"/>
</dbReference>
<dbReference type="Proteomes" id="UP000290932">
    <property type="component" value="Unassembled WGS sequence"/>
</dbReference>
<evidence type="ECO:0000313" key="7">
    <source>
        <dbReference type="Proteomes" id="UP000290932"/>
    </source>
</evidence>
<dbReference type="Gene3D" id="1.10.1670.10">
    <property type="entry name" value="Helix-hairpin-Helix base-excision DNA repair enzymes (C-terminal)"/>
    <property type="match status" value="1"/>
</dbReference>
<dbReference type="InterPro" id="IPR023170">
    <property type="entry name" value="HhH_base_excis_C"/>
</dbReference>
<sequence>MHCVEWIYHELYGRYGPQGWWPLLDYGGEREPAKTGSRRGYHPLRYDLPETRTQTFEVCAGAILTQNTNWMNVERALLDLRSLGALDPLRLVRLDDATLKEAVRSAGYYNQKSRYLREFADFFLSLGTKAPAREELLEIRGIGRETADSMLLYAFHVPIFVVDAYTRRIFGNLGLIEEKVGYDRIRDLVEENLPPALPVYQEYHALLVEHAKRYYRKGADRRACPLLACR</sequence>
<evidence type="ECO:0000256" key="1">
    <source>
        <dbReference type="ARBA" id="ARBA00022485"/>
    </source>
</evidence>
<evidence type="ECO:0000256" key="3">
    <source>
        <dbReference type="ARBA" id="ARBA00023004"/>
    </source>
</evidence>
<keyword evidence="6" id="KW-0378">Hydrolase</keyword>
<comment type="caution">
    <text evidence="6">The sequence shown here is derived from an EMBL/GenBank/DDBJ whole genome shotgun (WGS) entry which is preliminary data.</text>
</comment>
<evidence type="ECO:0000256" key="2">
    <source>
        <dbReference type="ARBA" id="ARBA00022723"/>
    </source>
</evidence>
<dbReference type="EMBL" id="LHQS01000002">
    <property type="protein sequence ID" value="RXE55655.1"/>
    <property type="molecule type" value="Genomic_DNA"/>
</dbReference>
<dbReference type="GO" id="GO:0051539">
    <property type="term" value="F:4 iron, 4 sulfur cluster binding"/>
    <property type="evidence" value="ECO:0007669"/>
    <property type="project" value="UniProtKB-KW"/>
</dbReference>
<keyword evidence="7" id="KW-1185">Reference proteome</keyword>
<keyword evidence="6" id="KW-0255">Endonuclease</keyword>
<keyword evidence="6" id="KW-0540">Nuclease</keyword>
<dbReference type="Pfam" id="PF00730">
    <property type="entry name" value="HhH-GPD"/>
    <property type="match status" value="1"/>
</dbReference>
<dbReference type="GO" id="GO:0046872">
    <property type="term" value="F:metal ion binding"/>
    <property type="evidence" value="ECO:0007669"/>
    <property type="project" value="UniProtKB-KW"/>
</dbReference>
<dbReference type="AlphaFoldDB" id="A0A498GZZ2"/>
<gene>
    <name evidence="6" type="ORF">ABH15_05255</name>
</gene>
<dbReference type="Gene3D" id="1.10.340.30">
    <property type="entry name" value="Hypothetical protein, domain 2"/>
    <property type="match status" value="1"/>
</dbReference>
<dbReference type="GO" id="GO:0006284">
    <property type="term" value="P:base-excision repair"/>
    <property type="evidence" value="ECO:0007669"/>
    <property type="project" value="InterPro"/>
</dbReference>
<organism evidence="6 7">
    <name type="scientific">Methanoculleus taiwanensis</name>
    <dbReference type="NCBI Taxonomy" id="1550565"/>
    <lineage>
        <taxon>Archaea</taxon>
        <taxon>Methanobacteriati</taxon>
        <taxon>Methanobacteriota</taxon>
        <taxon>Stenosarchaea group</taxon>
        <taxon>Methanomicrobia</taxon>
        <taxon>Methanomicrobiales</taxon>
        <taxon>Methanomicrobiaceae</taxon>
        <taxon>Methanoculleus</taxon>
    </lineage>
</organism>
<keyword evidence="2" id="KW-0479">Metal-binding</keyword>
<evidence type="ECO:0000256" key="4">
    <source>
        <dbReference type="ARBA" id="ARBA00023014"/>
    </source>
</evidence>
<evidence type="ECO:0000259" key="5">
    <source>
        <dbReference type="SMART" id="SM00478"/>
    </source>
</evidence>
<name>A0A498GZZ2_9EURY</name>
<keyword evidence="3" id="KW-0408">Iron</keyword>
<accession>A0A498GZZ2</accession>
<feature type="domain" description="HhH-GPD" evidence="5">
    <location>
        <begin position="64"/>
        <end position="213"/>
    </location>
</feature>
<dbReference type="SMART" id="SM00478">
    <property type="entry name" value="ENDO3c"/>
    <property type="match status" value="1"/>
</dbReference>
<reference evidence="6 7" key="1">
    <citation type="journal article" date="2015" name="Int. J. Syst. Evol. Microbiol.">
        <title>Methanoculleus taiwanensis sp. nov., a methanogen isolated from deep marine sediment at the deformation front area near Taiwan.</title>
        <authorList>
            <person name="Weng C.Y."/>
            <person name="Chen S.C."/>
            <person name="Lai M.C."/>
            <person name="Wu S.Y."/>
            <person name="Lin S."/>
            <person name="Yang T.F."/>
            <person name="Chen P.C."/>
        </authorList>
    </citation>
    <scope>NUCLEOTIDE SEQUENCE [LARGE SCALE GENOMIC DNA]</scope>
    <source>
        <strain evidence="6 7">CYW4</strain>
    </source>
</reference>
<evidence type="ECO:0000313" key="6">
    <source>
        <dbReference type="EMBL" id="RXE55655.1"/>
    </source>
</evidence>
<keyword evidence="4" id="KW-0411">Iron-sulfur</keyword>
<dbReference type="PANTHER" id="PTHR10359:SF19">
    <property type="entry name" value="DNA REPAIR GLYCOSYLASE MJ1434-RELATED"/>
    <property type="match status" value="1"/>
</dbReference>